<feature type="domain" description="Bacterial Ig-like" evidence="6">
    <location>
        <begin position="730"/>
        <end position="801"/>
    </location>
</feature>
<dbReference type="Pfam" id="PF01839">
    <property type="entry name" value="FG-GAP"/>
    <property type="match status" value="2"/>
</dbReference>
<evidence type="ECO:0000259" key="6">
    <source>
        <dbReference type="Pfam" id="PF16640"/>
    </source>
</evidence>
<keyword evidence="1 5" id="KW-0732">Signal</keyword>
<dbReference type="PROSITE" id="PS51318">
    <property type="entry name" value="TAT"/>
    <property type="match status" value="1"/>
</dbReference>
<dbReference type="PANTHER" id="PTHR23221:SF7">
    <property type="entry name" value="PHOSPHATIDYLINOSITOL-GLYCAN-SPECIFIC PHOSPHOLIPASE D"/>
    <property type="match status" value="1"/>
</dbReference>
<dbReference type="Gene3D" id="2.60.40.10">
    <property type="entry name" value="Immunoglobulins"/>
    <property type="match status" value="3"/>
</dbReference>
<accession>A0A939ML39</accession>
<dbReference type="PANTHER" id="PTHR23221">
    <property type="entry name" value="GLYCOSYLPHOSPHATIDYLINOSITOL PHOSPHOLIPASE D"/>
    <property type="match status" value="1"/>
</dbReference>
<comment type="caution">
    <text evidence="7">The sequence shown here is derived from an EMBL/GenBank/DDBJ whole genome shotgun (WGS) entry which is preliminary data.</text>
</comment>
<evidence type="ECO:0000313" key="7">
    <source>
        <dbReference type="EMBL" id="MBO1902973.1"/>
    </source>
</evidence>
<feature type="domain" description="Bacterial Ig-like" evidence="6">
    <location>
        <begin position="639"/>
        <end position="716"/>
    </location>
</feature>
<dbReference type="InterPro" id="IPR032109">
    <property type="entry name" value="Big_3_5"/>
</dbReference>
<feature type="chain" id="PRO_5039345893" evidence="5">
    <location>
        <begin position="32"/>
        <end position="908"/>
    </location>
</feature>
<keyword evidence="2" id="KW-0677">Repeat</keyword>
<gene>
    <name evidence="7" type="ORF">J4H92_13580</name>
</gene>
<dbReference type="GO" id="GO:0008305">
    <property type="term" value="C:integrin complex"/>
    <property type="evidence" value="ECO:0007669"/>
    <property type="project" value="InterPro"/>
</dbReference>
<evidence type="ECO:0000256" key="3">
    <source>
        <dbReference type="ARBA" id="ARBA00022801"/>
    </source>
</evidence>
<dbReference type="SUPFAM" id="SSF69318">
    <property type="entry name" value="Integrin alpha N-terminal domain"/>
    <property type="match status" value="2"/>
</dbReference>
<evidence type="ECO:0000256" key="4">
    <source>
        <dbReference type="ARBA" id="ARBA00023180"/>
    </source>
</evidence>
<dbReference type="GO" id="GO:0007155">
    <property type="term" value="P:cell adhesion"/>
    <property type="evidence" value="ECO:0007669"/>
    <property type="project" value="InterPro"/>
</dbReference>
<dbReference type="InterPro" id="IPR013783">
    <property type="entry name" value="Ig-like_fold"/>
</dbReference>
<dbReference type="GO" id="GO:0016787">
    <property type="term" value="F:hydrolase activity"/>
    <property type="evidence" value="ECO:0007669"/>
    <property type="project" value="UniProtKB-KW"/>
</dbReference>
<evidence type="ECO:0000256" key="5">
    <source>
        <dbReference type="SAM" id="SignalP"/>
    </source>
</evidence>
<sequence length="908" mass="90706">MNERRTLLRVCQRPIAAASAAALLLSGVALAAAAPAAADPQPTEHGTTLTLTGDPGAATSSAVSTASCDVNGDGLEDAVFGAWWWSKGAFSRIGAAYVALGTEEAVGGSLADPADVNAVRIDGPSRGNAFIGFTVSCAGDVNNDGFDDILIGDYLATSAYVVFGAEKFEPVSLDHLGSSGFTVKGPEGDTRFGYSVKGVGDVTGDGLDDFAVGSSSGNKVYVIPGKRDIDNIDLSVTPEAVVLTSTGSVVSNVGDVNGDRIDDLLFGAYTATPWGSSAAAAGSAHVIWGGQTGEIAVSDLSGKGFAVYGPTRARDRLGVSVAAAGDVNGDGKADLLLGADGVTNPATGPRNGGAAIVYGSDSDATVYTNPTAEVAVYTCDAEGVATTGDCVGTAAPRGYWINGAVASDAAGYSVAGIGDVNGDRVPDALIGAYGYDPIDPETGATMTTGGAAYVVYGDPQRTGAIELGSLTAAQGFRIDGGVAGDRFGRAVGSLSDFDGNGVDDLLIGADFAQSQAGQASIVLLGDLKTETSVTVSEGARAGGPLTLSATVKQLVDGGKPAAGGTVAFSDQGEPIDGCEAVTVSGGAAVCEIAEQPSAGEREFVATFAPGTQKLQSSTGSVATAVAKQSSSVVLGGDTAGVVGDEIEFTAAVPAAATGEVVFLAGERELGSAEIVDGVATFSYEPTAASSYRLTASYAGDDRFDAGASKAERVTVSPAPVFLSAVSLSALKAVYGVRASATVSVDGASSGTVLFTAGGRDLGTASVNADGVATRTLPVLPVGTYRVSAQFLGDDAHAESAKRYAAGQLTVTKASVSSARVTAKTAKRGARPTVTVRLGKLQSGSYPTGKVRVSFGSATKTVSLKASAKGVVRVKAPKALKSSTRVTAKYLGSANVTATSAKTTQKIRR</sequence>
<dbReference type="GO" id="GO:0005975">
    <property type="term" value="P:carbohydrate metabolic process"/>
    <property type="evidence" value="ECO:0007669"/>
    <property type="project" value="UniProtKB-ARBA"/>
</dbReference>
<keyword evidence="8" id="KW-1185">Reference proteome</keyword>
<dbReference type="SMART" id="SM00191">
    <property type="entry name" value="Int_alpha"/>
    <property type="match status" value="7"/>
</dbReference>
<evidence type="ECO:0000313" key="8">
    <source>
        <dbReference type="Proteomes" id="UP000664382"/>
    </source>
</evidence>
<keyword evidence="3" id="KW-0378">Hydrolase</keyword>
<dbReference type="Gene3D" id="2.130.10.130">
    <property type="entry name" value="Integrin alpha, N-terminal"/>
    <property type="match status" value="3"/>
</dbReference>
<dbReference type="InterPro" id="IPR013519">
    <property type="entry name" value="Int_alpha_beta-p"/>
</dbReference>
<dbReference type="PRINTS" id="PR01185">
    <property type="entry name" value="INTEGRINA"/>
</dbReference>
<dbReference type="Proteomes" id="UP000664382">
    <property type="component" value="Unassembled WGS sequence"/>
</dbReference>
<organism evidence="7 8">
    <name type="scientific">Leucobacter weissii</name>
    <dbReference type="NCBI Taxonomy" id="1983706"/>
    <lineage>
        <taxon>Bacteria</taxon>
        <taxon>Bacillati</taxon>
        <taxon>Actinomycetota</taxon>
        <taxon>Actinomycetes</taxon>
        <taxon>Micrococcales</taxon>
        <taxon>Microbacteriaceae</taxon>
        <taxon>Leucobacter</taxon>
    </lineage>
</organism>
<dbReference type="InterPro" id="IPR013517">
    <property type="entry name" value="FG-GAP"/>
</dbReference>
<reference evidence="7" key="1">
    <citation type="submission" date="2021-03" db="EMBL/GenBank/DDBJ databases">
        <title>Leucobacter chromiisoli sp. nov., isolated from chromium-containing soil of chemical plant.</title>
        <authorList>
            <person name="Xu Z."/>
        </authorList>
    </citation>
    <scope>NUCLEOTIDE SEQUENCE</scope>
    <source>
        <strain evidence="7">S27</strain>
    </source>
</reference>
<protein>
    <submittedName>
        <fullName evidence="7">Ig-like domain repeat protein</fullName>
    </submittedName>
</protein>
<dbReference type="AlphaFoldDB" id="A0A939ML39"/>
<dbReference type="EMBL" id="JAGDYM010000016">
    <property type="protein sequence ID" value="MBO1902973.1"/>
    <property type="molecule type" value="Genomic_DNA"/>
</dbReference>
<evidence type="ECO:0000256" key="1">
    <source>
        <dbReference type="ARBA" id="ARBA00022729"/>
    </source>
</evidence>
<dbReference type="InterPro" id="IPR028994">
    <property type="entry name" value="Integrin_alpha_N"/>
</dbReference>
<evidence type="ECO:0000256" key="2">
    <source>
        <dbReference type="ARBA" id="ARBA00022737"/>
    </source>
</evidence>
<keyword evidence="4" id="KW-0325">Glycoprotein</keyword>
<dbReference type="Pfam" id="PF16640">
    <property type="entry name" value="Big_3_5"/>
    <property type="match status" value="2"/>
</dbReference>
<dbReference type="PROSITE" id="PS51470">
    <property type="entry name" value="FG_GAP"/>
    <property type="match status" value="2"/>
</dbReference>
<feature type="signal peptide" evidence="5">
    <location>
        <begin position="1"/>
        <end position="31"/>
    </location>
</feature>
<proteinExistence type="predicted"/>
<dbReference type="InterPro" id="IPR000413">
    <property type="entry name" value="Integrin_alpha"/>
</dbReference>
<dbReference type="RefSeq" id="WP_208098728.1">
    <property type="nucleotide sequence ID" value="NZ_JAGDYM010000016.1"/>
</dbReference>
<dbReference type="InterPro" id="IPR006311">
    <property type="entry name" value="TAT_signal"/>
</dbReference>
<name>A0A939ML39_9MICO</name>